<accession>A0A2M7IP95</accession>
<reference evidence="2" key="1">
    <citation type="submission" date="2017-09" db="EMBL/GenBank/DDBJ databases">
        <title>Depth-based differentiation of microbial function through sediment-hosted aquifers and enrichment of novel symbionts in the deep terrestrial subsurface.</title>
        <authorList>
            <person name="Probst A.J."/>
            <person name="Ladd B."/>
            <person name="Jarett J.K."/>
            <person name="Geller-Mcgrath D.E."/>
            <person name="Sieber C.M.K."/>
            <person name="Emerson J.B."/>
            <person name="Anantharaman K."/>
            <person name="Thomas B.C."/>
            <person name="Malmstrom R."/>
            <person name="Stieglmeier M."/>
            <person name="Klingl A."/>
            <person name="Woyke T."/>
            <person name="Ryan C.M."/>
            <person name="Banfield J.F."/>
        </authorList>
    </citation>
    <scope>NUCLEOTIDE SEQUENCE [LARGE SCALE GENOMIC DNA]</scope>
</reference>
<gene>
    <name evidence="1" type="ORF">COZ82_01460</name>
</gene>
<evidence type="ECO:0000313" key="2">
    <source>
        <dbReference type="Proteomes" id="UP000230837"/>
    </source>
</evidence>
<dbReference type="AlphaFoldDB" id="A0A2M7IP95"/>
<name>A0A2M7IP95_9BACT</name>
<dbReference type="Proteomes" id="UP000230837">
    <property type="component" value="Unassembled WGS sequence"/>
</dbReference>
<organism evidence="1 2">
    <name type="scientific">Candidatus Kaiserbacteria bacterium CG_4_8_14_3_um_filter_38_9</name>
    <dbReference type="NCBI Taxonomy" id="1974599"/>
    <lineage>
        <taxon>Bacteria</taxon>
        <taxon>Candidatus Kaiseribacteriota</taxon>
    </lineage>
</organism>
<sequence length="301" mass="30320">MFKISTSVEALHRVVAMLVAVAVMIWSVGAYSSAQAANLTFISDTLSDSAPAVVSDHTLQFTIPAGSPGVIAGGTINVTFPAGFTMCSVAFGDVDLSINAVDQTLAAVPVPAGATWGAAVSSQTLTLTSGTGVALAGEVVIIKVGQNATGGVNQVTNPATGSYEFVVTAGAADTGRTRVAIVDTVLVTASVDTTFDFTVSGLATSTAVNGTSTTGLTTATTIPFGVLTSGAVKTMAQKLDVVTNARNGFVVTVEQDGNLQSSTGADVDGFIDGAYTDSTAVWAAPTNNIADENTWGHWGLT</sequence>
<proteinExistence type="predicted"/>
<dbReference type="EMBL" id="PFHR01000081">
    <property type="protein sequence ID" value="PIW97090.1"/>
    <property type="molecule type" value="Genomic_DNA"/>
</dbReference>
<evidence type="ECO:0000313" key="1">
    <source>
        <dbReference type="EMBL" id="PIW97090.1"/>
    </source>
</evidence>
<comment type="caution">
    <text evidence="1">The sequence shown here is derived from an EMBL/GenBank/DDBJ whole genome shotgun (WGS) entry which is preliminary data.</text>
</comment>
<protein>
    <submittedName>
        <fullName evidence="1">Uncharacterized protein</fullName>
    </submittedName>
</protein>